<reference evidence="2 3" key="1">
    <citation type="submission" date="2011-10" db="EMBL/GenBank/DDBJ databases">
        <title>The Genome Sequence of Lachnospiraceae bacterium ACC2.</title>
        <authorList>
            <consortium name="The Broad Institute Genome Sequencing Platform"/>
            <person name="Earl A."/>
            <person name="Ward D."/>
            <person name="Feldgarden M."/>
            <person name="Gevers D."/>
            <person name="Sizova M."/>
            <person name="Hazen A."/>
            <person name="Epstein S."/>
            <person name="Young S.K."/>
            <person name="Zeng Q."/>
            <person name="Gargeya S."/>
            <person name="Fitzgerald M."/>
            <person name="Haas B."/>
            <person name="Abouelleil A."/>
            <person name="Alvarado L."/>
            <person name="Arachchi H.M."/>
            <person name="Berlin A."/>
            <person name="Brown A."/>
            <person name="Chapman S.B."/>
            <person name="Chen Z."/>
            <person name="Dunbar C."/>
            <person name="Freedman E."/>
            <person name="Gearin G."/>
            <person name="Goldberg J."/>
            <person name="Griggs A."/>
            <person name="Gujja S."/>
            <person name="Heiman D."/>
            <person name="Howarth C."/>
            <person name="Larson L."/>
            <person name="Lui A."/>
            <person name="MacDonald P.J.P."/>
            <person name="Montmayeur A."/>
            <person name="Murphy C."/>
            <person name="Neiman D."/>
            <person name="Pearson M."/>
            <person name="Priest M."/>
            <person name="Roberts A."/>
            <person name="Saif S."/>
            <person name="Shea T."/>
            <person name="Shenoy N."/>
            <person name="Sisk P."/>
            <person name="Stolte C."/>
            <person name="Sykes S."/>
            <person name="Wortman J."/>
            <person name="Nusbaum C."/>
            <person name="Birren B."/>
        </authorList>
    </citation>
    <scope>NUCLEOTIDE SEQUENCE [LARGE SCALE GENOMIC DNA]</scope>
    <source>
        <strain evidence="2 3">ACC2</strain>
    </source>
</reference>
<feature type="transmembrane region" description="Helical" evidence="1">
    <location>
        <begin position="30"/>
        <end position="49"/>
    </location>
</feature>
<evidence type="ECO:0000313" key="3">
    <source>
        <dbReference type="Proteomes" id="UP000018466"/>
    </source>
</evidence>
<dbReference type="Proteomes" id="UP000018466">
    <property type="component" value="Unassembled WGS sequence"/>
</dbReference>
<dbReference type="EMBL" id="AGEL01000014">
    <property type="protein sequence ID" value="EHO15847.1"/>
    <property type="molecule type" value="Genomic_DNA"/>
</dbReference>
<gene>
    <name evidence="2" type="ORF">HMPREF9623_01758</name>
</gene>
<evidence type="ECO:0000313" key="2">
    <source>
        <dbReference type="EMBL" id="EHO15847.1"/>
    </source>
</evidence>
<evidence type="ECO:0000256" key="1">
    <source>
        <dbReference type="SAM" id="Phobius"/>
    </source>
</evidence>
<sequence length="125" mass="14431">MDKTEVDISSEERKELYDRAFKILPTRKRLTIWVCLAAMFVISISLIRVNTNYFSMRLEDNPNKIVGIIALIFVVAAALLMLLLPLLAKKRLMRNLPEKTMVCISESELQVNQIRVRRQDIVGIL</sequence>
<accession>A0AA36Y3N1</accession>
<keyword evidence="1" id="KW-0812">Transmembrane</keyword>
<keyword evidence="1" id="KW-1133">Transmembrane helix</keyword>
<organism evidence="2 3">
    <name type="scientific">Stomatobaculum longum</name>
    <dbReference type="NCBI Taxonomy" id="796942"/>
    <lineage>
        <taxon>Bacteria</taxon>
        <taxon>Bacillati</taxon>
        <taxon>Bacillota</taxon>
        <taxon>Clostridia</taxon>
        <taxon>Lachnospirales</taxon>
        <taxon>Lachnospiraceae</taxon>
        <taxon>Stomatobaculum</taxon>
    </lineage>
</organism>
<proteinExistence type="predicted"/>
<keyword evidence="1" id="KW-0472">Membrane</keyword>
<name>A0AA36Y3N1_9FIRM</name>
<dbReference type="GeneID" id="86941483"/>
<comment type="caution">
    <text evidence="2">The sequence shown here is derived from an EMBL/GenBank/DDBJ whole genome shotgun (WGS) entry which is preliminary data.</text>
</comment>
<dbReference type="RefSeq" id="WP_009533576.1">
    <property type="nucleotide sequence ID" value="NZ_JH590864.1"/>
</dbReference>
<feature type="transmembrane region" description="Helical" evidence="1">
    <location>
        <begin position="65"/>
        <end position="87"/>
    </location>
</feature>
<keyword evidence="3" id="KW-1185">Reference proteome</keyword>
<dbReference type="AlphaFoldDB" id="A0AA36Y3N1"/>
<protein>
    <submittedName>
        <fullName evidence="2">Uncharacterized protein</fullName>
    </submittedName>
</protein>